<dbReference type="GO" id="GO:0003677">
    <property type="term" value="F:DNA binding"/>
    <property type="evidence" value="ECO:0007669"/>
    <property type="project" value="InterPro"/>
</dbReference>
<dbReference type="InterPro" id="IPR001387">
    <property type="entry name" value="Cro/C1-type_HTH"/>
</dbReference>
<reference evidence="2 3" key="1">
    <citation type="submission" date="2017-06" db="EMBL/GenBank/DDBJ databases">
        <title>Reclassification of a Polynucleobacter cosmopolitanus strain isolated from tropical Lake Victoria as Polynucleobacter victoriensis comb. nov.</title>
        <authorList>
            <person name="Hahn M.W."/>
        </authorList>
    </citation>
    <scope>NUCLEOTIDE SEQUENCE [LARGE SCALE GENOMIC DNA]</scope>
    <source>
        <strain evidence="2 3">MWH-MoIso2</strain>
    </source>
</reference>
<protein>
    <submittedName>
        <fullName evidence="2">Transcriptional regulator</fullName>
    </submittedName>
</protein>
<sequence length="171" mass="19135">MCSILHIIGGVMNIAEIGQKVAQQRVALGISQERLAKLSDLSRSTIHHLEHGTLHEIGAAKLFKLLSLLDIQLKTESEVTKPHALEMASRSASVSYKTTISPQELEESLITGKIEPRTISHLATLIDELPLSLIVLVVKEISQRHKIPPKKIWSHIYSWANQFKSPRLAWQ</sequence>
<proteinExistence type="predicted"/>
<evidence type="ECO:0000313" key="2">
    <source>
        <dbReference type="EMBL" id="OXL16168.1"/>
    </source>
</evidence>
<comment type="caution">
    <text evidence="2">The sequence shown here is derived from an EMBL/GenBank/DDBJ whole genome shotgun (WGS) entry which is preliminary data.</text>
</comment>
<dbReference type="CDD" id="cd00093">
    <property type="entry name" value="HTH_XRE"/>
    <property type="match status" value="1"/>
</dbReference>
<organism evidence="2 3">
    <name type="scientific">Polynucleobacter cosmopolitanus</name>
    <dbReference type="NCBI Taxonomy" id="351345"/>
    <lineage>
        <taxon>Bacteria</taxon>
        <taxon>Pseudomonadati</taxon>
        <taxon>Pseudomonadota</taxon>
        <taxon>Betaproteobacteria</taxon>
        <taxon>Burkholderiales</taxon>
        <taxon>Burkholderiaceae</taxon>
        <taxon>Polynucleobacter</taxon>
    </lineage>
</organism>
<accession>A0A229FX88</accession>
<dbReference type="SUPFAM" id="SSF47413">
    <property type="entry name" value="lambda repressor-like DNA-binding domains"/>
    <property type="match status" value="1"/>
</dbReference>
<dbReference type="EMBL" id="NJGG01000001">
    <property type="protein sequence ID" value="OXL16168.1"/>
    <property type="molecule type" value="Genomic_DNA"/>
</dbReference>
<dbReference type="AlphaFoldDB" id="A0A229FX88"/>
<dbReference type="Proteomes" id="UP000215188">
    <property type="component" value="Unassembled WGS sequence"/>
</dbReference>
<dbReference type="OrthoDB" id="6120544at2"/>
<gene>
    <name evidence="2" type="ORF">AOC33_03570</name>
</gene>
<name>A0A229FX88_9BURK</name>
<dbReference type="InterPro" id="IPR010982">
    <property type="entry name" value="Lambda_DNA-bd_dom_sf"/>
</dbReference>
<dbReference type="PROSITE" id="PS50943">
    <property type="entry name" value="HTH_CROC1"/>
    <property type="match status" value="1"/>
</dbReference>
<dbReference type="Gene3D" id="1.10.260.40">
    <property type="entry name" value="lambda repressor-like DNA-binding domains"/>
    <property type="match status" value="1"/>
</dbReference>
<evidence type="ECO:0000313" key="3">
    <source>
        <dbReference type="Proteomes" id="UP000215188"/>
    </source>
</evidence>
<evidence type="ECO:0000259" key="1">
    <source>
        <dbReference type="PROSITE" id="PS50943"/>
    </source>
</evidence>
<keyword evidence="3" id="KW-1185">Reference proteome</keyword>
<dbReference type="SMART" id="SM00530">
    <property type="entry name" value="HTH_XRE"/>
    <property type="match status" value="1"/>
</dbReference>
<dbReference type="Pfam" id="PF01381">
    <property type="entry name" value="HTH_3"/>
    <property type="match status" value="1"/>
</dbReference>
<feature type="domain" description="HTH cro/C1-type" evidence="1">
    <location>
        <begin position="21"/>
        <end position="79"/>
    </location>
</feature>